<comment type="caution">
    <text evidence="1">The sequence shown here is derived from an EMBL/GenBank/DDBJ whole genome shotgun (WGS) entry which is preliminary data.</text>
</comment>
<accession>I2GHY9</accession>
<protein>
    <submittedName>
        <fullName evidence="1">Uncharacterized protein</fullName>
    </submittedName>
</protein>
<reference evidence="1 2" key="1">
    <citation type="journal article" date="2012" name="J. Bacteriol.">
        <title>Genome Sequence of the Filamentous Bacterium Fibrisoma limi BUZ 3T.</title>
        <authorList>
            <person name="Filippini M."/>
            <person name="Qi W."/>
            <person name="Jaenicke S."/>
            <person name="Goesmann A."/>
            <person name="Smits T.H."/>
            <person name="Bagheri H.C."/>
        </authorList>
    </citation>
    <scope>NUCLEOTIDE SEQUENCE [LARGE SCALE GENOMIC DNA]</scope>
    <source>
        <strain evidence="2">BUZ 3T</strain>
    </source>
</reference>
<evidence type="ECO:0000313" key="1">
    <source>
        <dbReference type="EMBL" id="CCH53514.1"/>
    </source>
</evidence>
<dbReference type="Proteomes" id="UP000009309">
    <property type="component" value="Unassembled WGS sequence"/>
</dbReference>
<dbReference type="AlphaFoldDB" id="I2GHY9"/>
<evidence type="ECO:0000313" key="2">
    <source>
        <dbReference type="Proteomes" id="UP000009309"/>
    </source>
</evidence>
<dbReference type="EMBL" id="CAIT01000006">
    <property type="protein sequence ID" value="CCH53514.1"/>
    <property type="molecule type" value="Genomic_DNA"/>
</dbReference>
<sequence>MEELIFMMITAQSGCYVIGSICSGSTICLLRQNVRGRERFV</sequence>
<name>I2GHY9_9BACT</name>
<keyword evidence="2" id="KW-1185">Reference proteome</keyword>
<proteinExistence type="predicted"/>
<organism evidence="1 2">
    <name type="scientific">Fibrisoma limi BUZ 3</name>
    <dbReference type="NCBI Taxonomy" id="1185876"/>
    <lineage>
        <taxon>Bacteria</taxon>
        <taxon>Pseudomonadati</taxon>
        <taxon>Bacteroidota</taxon>
        <taxon>Cytophagia</taxon>
        <taxon>Cytophagales</taxon>
        <taxon>Spirosomataceae</taxon>
        <taxon>Fibrisoma</taxon>
    </lineage>
</organism>
<gene>
    <name evidence="1" type="ORF">BN8_02614</name>
</gene>